<dbReference type="AlphaFoldDB" id="A0A9N9VIU3"/>
<sequence>MRAIFQTIRKNRRENKEKRRRYKSLGGTPIERRALRQLIPVHVRAPQHISSNNPDYWPSIWRAVQQETRGAVQARMDEESAAGRGSQIWYSFRAEQGRMVHRALLVHGFKYELRRHRDTKTVIDVQPCEVRDELIRAVTTPCQSLATGGHIVCLVGWTRAPKEAVDKLWDKAIARPNEGQVRDPKSQFRRFASLVSMYQARDASWVVLSTGWTFNRPAHGLYDPPACVAATWSERISRVRPMLSPQQAQVADQNIAWLQHYILAQENSYVTNVSQKRDASSDPHGGAGGSGVSSDSQWAMAEEGGTSDGGNGHGGGSYDSGDGGNAYGGTDGGDGGGGGGGDGGGGGGE</sequence>
<dbReference type="OrthoDB" id="5143144at2759"/>
<protein>
    <submittedName>
        <fullName evidence="2">Uncharacterized protein</fullName>
    </submittedName>
</protein>
<comment type="caution">
    <text evidence="2">The sequence shown here is derived from an EMBL/GenBank/DDBJ whole genome shotgun (WGS) entry which is preliminary data.</text>
</comment>
<name>A0A9N9VIU3_9HYPO</name>
<reference evidence="2" key="1">
    <citation type="submission" date="2021-10" db="EMBL/GenBank/DDBJ databases">
        <authorList>
            <person name="Piombo E."/>
        </authorList>
    </citation>
    <scope>NUCLEOTIDE SEQUENCE</scope>
</reference>
<proteinExistence type="predicted"/>
<gene>
    <name evidence="2" type="ORF">CRHIZ90672A_00000345</name>
</gene>
<organism evidence="2 3">
    <name type="scientific">Clonostachys rhizophaga</name>
    <dbReference type="NCBI Taxonomy" id="160324"/>
    <lineage>
        <taxon>Eukaryota</taxon>
        <taxon>Fungi</taxon>
        <taxon>Dikarya</taxon>
        <taxon>Ascomycota</taxon>
        <taxon>Pezizomycotina</taxon>
        <taxon>Sordariomycetes</taxon>
        <taxon>Hypocreomycetidae</taxon>
        <taxon>Hypocreales</taxon>
        <taxon>Bionectriaceae</taxon>
        <taxon>Clonostachys</taxon>
    </lineage>
</organism>
<accession>A0A9N9VIU3</accession>
<keyword evidence="3" id="KW-1185">Reference proteome</keyword>
<feature type="region of interest" description="Disordered" evidence="1">
    <location>
        <begin position="274"/>
        <end position="349"/>
    </location>
</feature>
<feature type="compositionally biased region" description="Gly residues" evidence="1">
    <location>
        <begin position="306"/>
        <end position="349"/>
    </location>
</feature>
<evidence type="ECO:0000313" key="2">
    <source>
        <dbReference type="EMBL" id="CAH0023931.1"/>
    </source>
</evidence>
<evidence type="ECO:0000256" key="1">
    <source>
        <dbReference type="SAM" id="MobiDB-lite"/>
    </source>
</evidence>
<dbReference type="Proteomes" id="UP000696573">
    <property type="component" value="Unassembled WGS sequence"/>
</dbReference>
<dbReference type="EMBL" id="CABFNQ020000694">
    <property type="protein sequence ID" value="CAH0023931.1"/>
    <property type="molecule type" value="Genomic_DNA"/>
</dbReference>
<evidence type="ECO:0000313" key="3">
    <source>
        <dbReference type="Proteomes" id="UP000696573"/>
    </source>
</evidence>